<protein>
    <recommendedName>
        <fullName evidence="5">RelA/SpoT family protein</fullName>
    </recommendedName>
</protein>
<dbReference type="PANTHER" id="PTHR21262">
    <property type="entry name" value="GUANOSINE-3',5'-BIS DIPHOSPHATE 3'-PYROPHOSPHOHYDROLASE"/>
    <property type="match status" value="1"/>
</dbReference>
<dbReference type="Gene3D" id="3.30.460.10">
    <property type="entry name" value="Beta Polymerase, domain 2"/>
    <property type="match status" value="1"/>
</dbReference>
<dbReference type="Proteomes" id="UP000033854">
    <property type="component" value="Unassembled WGS sequence"/>
</dbReference>
<proteinExistence type="predicted"/>
<dbReference type="InterPro" id="IPR012675">
    <property type="entry name" value="Beta-grasp_dom_sf"/>
</dbReference>
<dbReference type="InterPro" id="IPR003607">
    <property type="entry name" value="HD/PDEase_dom"/>
</dbReference>
<dbReference type="PANTHER" id="PTHR21262:SF31">
    <property type="entry name" value="GTP PYROPHOSPHOKINASE"/>
    <property type="match status" value="1"/>
</dbReference>
<dbReference type="GO" id="GO:0005886">
    <property type="term" value="C:plasma membrane"/>
    <property type="evidence" value="ECO:0007669"/>
    <property type="project" value="TreeGrafter"/>
</dbReference>
<dbReference type="SMART" id="SM00471">
    <property type="entry name" value="HDc"/>
    <property type="match status" value="1"/>
</dbReference>
<dbReference type="Pfam" id="PF04607">
    <property type="entry name" value="RelA_SpoT"/>
    <property type="match status" value="1"/>
</dbReference>
<sequence length="607" mass="68542">MIERGENLRSGTFLEVDKEKFGVNLSIKEKAALDLAAEIHKCDVRKITGEPYVNHCVAVAMILKQWEADEDMIVAGLLHDTWEDHPDLISLEQIKGVFGERVAHLVDGVSKFVSATGKESDFETLRKITTETLVDPGVAMIKLADRLHNMTTMKDFKEEKKQEKAKETLSVYVPLAESLGLWQVKNALADIAFSYVDPERYNDVKRKIDSDPRLNEDFIRRTEEDIRTALKGGGIKALVEHQVGGYWELSEKQKKSAMRSDSRPKEFADITDVVSFRVIIENERDMGECYRAMGVVRTRYPELLQQSRSDDYLATPAINGYSALHDTYKLDEGNIEVAFTTINREQFNNWGVASLSAEELRSEPDKYKRKLIFTPKRELAIMELSATGIDVAFRLNPLLGLRAVAIKIDGKVEGLEAVVPNASVVEILTEQHQTKPNAEWLKFCNRETASQIDSQLKIVEHDVEVEKGEKMLVDGVLRERGILNIEDLDEDIVDKLLVDLGCWHGIDDLYYKVAYGLDLSLVSRKLDEMKVGRGMFTTVLVEGPNSIGVSEQVAGIISRNGGDVRSKVEKVGKNERFTIRMLLAVDYQGKKKIEEEMLKRFPSCVVI</sequence>
<evidence type="ECO:0008006" key="5">
    <source>
        <dbReference type="Google" id="ProtNLM"/>
    </source>
</evidence>
<dbReference type="Gene3D" id="3.10.20.30">
    <property type="match status" value="1"/>
</dbReference>
<dbReference type="CDD" id="cd00077">
    <property type="entry name" value="HDc"/>
    <property type="match status" value="1"/>
</dbReference>
<dbReference type="SMART" id="SM00954">
    <property type="entry name" value="RelA_SpoT"/>
    <property type="match status" value="1"/>
</dbReference>
<dbReference type="InterPro" id="IPR012676">
    <property type="entry name" value="TGS-like"/>
</dbReference>
<dbReference type="EMBL" id="LCDA01000004">
    <property type="protein sequence ID" value="KKS42868.1"/>
    <property type="molecule type" value="Genomic_DNA"/>
</dbReference>
<dbReference type="SUPFAM" id="SSF109604">
    <property type="entry name" value="HD-domain/PDEase-like"/>
    <property type="match status" value="1"/>
</dbReference>
<dbReference type="PATRIC" id="fig|1618378.3.peg.478"/>
<dbReference type="GO" id="GO:0015969">
    <property type="term" value="P:guanosine tetraphosphate metabolic process"/>
    <property type="evidence" value="ECO:0007669"/>
    <property type="project" value="InterPro"/>
</dbReference>
<dbReference type="SUPFAM" id="SSF81271">
    <property type="entry name" value="TGS-like"/>
    <property type="match status" value="1"/>
</dbReference>
<dbReference type="AlphaFoldDB" id="A0A0G1BZJ8"/>
<dbReference type="InterPro" id="IPR043519">
    <property type="entry name" value="NT_sf"/>
</dbReference>
<organism evidence="3 4">
    <name type="scientific">Candidatus Collierbacteria bacterium GW2011_GWA2_42_17</name>
    <dbReference type="NCBI Taxonomy" id="1618378"/>
    <lineage>
        <taxon>Bacteria</taxon>
        <taxon>Candidatus Collieribacteriota</taxon>
    </lineage>
</organism>
<dbReference type="Pfam" id="PF13328">
    <property type="entry name" value="HD_4"/>
    <property type="match status" value="1"/>
</dbReference>
<comment type="caution">
    <text evidence="3">The sequence shown here is derived from an EMBL/GenBank/DDBJ whole genome shotgun (WGS) entry which is preliminary data.</text>
</comment>
<evidence type="ECO:0000313" key="3">
    <source>
        <dbReference type="EMBL" id="KKS42868.1"/>
    </source>
</evidence>
<name>A0A0G1BZJ8_9BACT</name>
<evidence type="ECO:0000259" key="2">
    <source>
        <dbReference type="SMART" id="SM00954"/>
    </source>
</evidence>
<evidence type="ECO:0000259" key="1">
    <source>
        <dbReference type="SMART" id="SM00471"/>
    </source>
</evidence>
<accession>A0A0G1BZJ8</accession>
<reference evidence="3 4" key="1">
    <citation type="journal article" date="2015" name="Nature">
        <title>rRNA introns, odd ribosomes, and small enigmatic genomes across a large radiation of phyla.</title>
        <authorList>
            <person name="Brown C.T."/>
            <person name="Hug L.A."/>
            <person name="Thomas B.C."/>
            <person name="Sharon I."/>
            <person name="Castelle C.J."/>
            <person name="Singh A."/>
            <person name="Wilkins M.J."/>
            <person name="Williams K.H."/>
            <person name="Banfield J.F."/>
        </authorList>
    </citation>
    <scope>NUCLEOTIDE SEQUENCE [LARGE SCALE GENOMIC DNA]</scope>
</reference>
<evidence type="ECO:0000313" key="4">
    <source>
        <dbReference type="Proteomes" id="UP000033854"/>
    </source>
</evidence>
<dbReference type="CDD" id="cd05399">
    <property type="entry name" value="NT_Rel-Spo_like"/>
    <property type="match status" value="1"/>
</dbReference>
<feature type="domain" description="HD/PDEase" evidence="1">
    <location>
        <begin position="48"/>
        <end position="159"/>
    </location>
</feature>
<dbReference type="InterPro" id="IPR007685">
    <property type="entry name" value="RelA_SpoT"/>
</dbReference>
<dbReference type="SUPFAM" id="SSF81301">
    <property type="entry name" value="Nucleotidyltransferase"/>
    <property type="match status" value="1"/>
</dbReference>
<feature type="domain" description="RelA/SpoT" evidence="2">
    <location>
        <begin position="262"/>
        <end position="362"/>
    </location>
</feature>
<dbReference type="Gene3D" id="1.10.3210.10">
    <property type="entry name" value="Hypothetical protein af1432"/>
    <property type="match status" value="1"/>
</dbReference>
<gene>
    <name evidence="3" type="ORF">UV06_C0004G0003</name>
</gene>